<dbReference type="UniPathway" id="UPA00359">
    <property type="reaction ID" value="UER00482"/>
</dbReference>
<dbReference type="RefSeq" id="WP_237731747.1">
    <property type="nucleotide sequence ID" value="NZ_CAESAP020000187.1"/>
</dbReference>
<dbReference type="AlphaFoldDB" id="A0A1H6L7R5"/>
<dbReference type="EC" id="2.7.1.130" evidence="3 13"/>
<evidence type="ECO:0000256" key="10">
    <source>
        <dbReference type="ARBA" id="ARBA00022840"/>
    </source>
</evidence>
<dbReference type="STRING" id="235205.BAZSYMB_SCAFFOLD00019_18"/>
<feature type="transmembrane region" description="Helical" evidence="14">
    <location>
        <begin position="12"/>
        <end position="31"/>
    </location>
</feature>
<dbReference type="GO" id="GO:0005524">
    <property type="term" value="F:ATP binding"/>
    <property type="evidence" value="ECO:0007669"/>
    <property type="project" value="UniProtKB-UniRule"/>
</dbReference>
<keyword evidence="14" id="KW-0472">Membrane</keyword>
<evidence type="ECO:0000256" key="14">
    <source>
        <dbReference type="SAM" id="Phobius"/>
    </source>
</evidence>
<keyword evidence="7 13" id="KW-0808">Transferase</keyword>
<dbReference type="PANTHER" id="PTHR42724:SF1">
    <property type="entry name" value="TETRAACYLDISACCHARIDE 4'-KINASE, MITOCHONDRIAL-RELATED"/>
    <property type="match status" value="1"/>
</dbReference>
<dbReference type="InterPro" id="IPR027417">
    <property type="entry name" value="P-loop_NTPase"/>
</dbReference>
<evidence type="ECO:0000256" key="4">
    <source>
        <dbReference type="ARBA" id="ARBA00016436"/>
    </source>
</evidence>
<evidence type="ECO:0000256" key="5">
    <source>
        <dbReference type="ARBA" id="ARBA00022516"/>
    </source>
</evidence>
<evidence type="ECO:0000313" key="15">
    <source>
        <dbReference type="EMBL" id="SEH83475.1"/>
    </source>
</evidence>
<gene>
    <name evidence="13" type="primary">lpxK</name>
    <name evidence="15" type="ORF">BAZSYMA_ACONTIG00185_9</name>
    <name evidence="16" type="ORF">BAZSYMB_SCAFFOLD00019_18</name>
</gene>
<evidence type="ECO:0000256" key="1">
    <source>
        <dbReference type="ARBA" id="ARBA00002274"/>
    </source>
</evidence>
<evidence type="ECO:0000256" key="6">
    <source>
        <dbReference type="ARBA" id="ARBA00022556"/>
    </source>
</evidence>
<keyword evidence="6 13" id="KW-0441">Lipid A biosynthesis</keyword>
<evidence type="ECO:0000313" key="17">
    <source>
        <dbReference type="Proteomes" id="UP000198559"/>
    </source>
</evidence>
<evidence type="ECO:0000256" key="3">
    <source>
        <dbReference type="ARBA" id="ARBA00012071"/>
    </source>
</evidence>
<dbReference type="GO" id="GO:0005886">
    <property type="term" value="C:plasma membrane"/>
    <property type="evidence" value="ECO:0007669"/>
    <property type="project" value="TreeGrafter"/>
</dbReference>
<protein>
    <recommendedName>
        <fullName evidence="4 13">Tetraacyldisaccharide 4'-kinase</fullName>
        <ecNumber evidence="3 13">2.7.1.130</ecNumber>
    </recommendedName>
    <alternativeName>
        <fullName evidence="12 13">Lipid A 4'-kinase</fullName>
    </alternativeName>
</protein>
<dbReference type="Proteomes" id="UP000198559">
    <property type="component" value="Unassembled WGS sequence"/>
</dbReference>
<proteinExistence type="inferred from homology"/>
<reference evidence="16" key="2">
    <citation type="submission" date="2016-06" db="EMBL/GenBank/DDBJ databases">
        <authorList>
            <person name="Olsen C.W."/>
            <person name="Carey S."/>
            <person name="Hinshaw L."/>
            <person name="Karasin A.I."/>
        </authorList>
    </citation>
    <scope>NUCLEOTIDE SEQUENCE [LARGE SCALE GENOMIC DNA]</scope>
    <source>
        <strain evidence="15">BazSymA</strain>
        <strain evidence="16">BazSymB</strain>
    </source>
</reference>
<keyword evidence="14" id="KW-1133">Transmembrane helix</keyword>
<dbReference type="SUPFAM" id="SSF52540">
    <property type="entry name" value="P-loop containing nucleoside triphosphate hydrolases"/>
    <property type="match status" value="1"/>
</dbReference>
<evidence type="ECO:0000256" key="7">
    <source>
        <dbReference type="ARBA" id="ARBA00022679"/>
    </source>
</evidence>
<accession>A0A1H6L7R5</accession>
<organism evidence="16 17">
    <name type="scientific">Bathymodiolus azoricus thioautotrophic gill symbiont</name>
    <dbReference type="NCBI Taxonomy" id="235205"/>
    <lineage>
        <taxon>Bacteria</taxon>
        <taxon>Pseudomonadati</taxon>
        <taxon>Pseudomonadota</taxon>
        <taxon>Gammaproteobacteria</taxon>
        <taxon>sulfur-oxidizing symbionts</taxon>
    </lineage>
</organism>
<dbReference type="InterPro" id="IPR003758">
    <property type="entry name" value="LpxK"/>
</dbReference>
<keyword evidence="9 13" id="KW-0418">Kinase</keyword>
<evidence type="ECO:0000313" key="16">
    <source>
        <dbReference type="EMBL" id="SEH84232.1"/>
    </source>
</evidence>
<keyword evidence="10 13" id="KW-0067">ATP-binding</keyword>
<name>A0A1H6L7R5_9GAMM</name>
<sequence>MMDLNIRSTVNYLLLPVSVVFYLLSFVRKILYRIGLLSTYHFDAPVVVVGNITVGGSGKTPIVMALVKHFKQQGKKVGVVSRGYGGTHTKGSLLVDKNTLASLSGDEPLLIATQSDVWVMVNKNRAQAVRDLITQYKLDIVISDDGLQHYAMGRRVEIAVVDGERRFGNGFFLPAGPLREPVARLKSVDFVINNGAQHTGEYTSKLTPKSFINLSTGVAQSLDFFEKIACYAVTGIAHPQRFFDTLSKLGVLVEPHAFSDHYAFTEKDLSFAKEYPIIMSAKDCVKCRQFATKQMWYLHSEVDLSDDFLTKLDAKL</sequence>
<keyword evidence="5 13" id="KW-0444">Lipid biosynthesis</keyword>
<comment type="catalytic activity">
    <reaction evidence="13">
        <text>a lipid A disaccharide + ATP = a lipid IVA + ADP + H(+)</text>
        <dbReference type="Rhea" id="RHEA:67840"/>
        <dbReference type="ChEBI" id="CHEBI:15378"/>
        <dbReference type="ChEBI" id="CHEBI:30616"/>
        <dbReference type="ChEBI" id="CHEBI:176343"/>
        <dbReference type="ChEBI" id="CHEBI:176425"/>
        <dbReference type="ChEBI" id="CHEBI:456216"/>
        <dbReference type="EC" id="2.7.1.130"/>
    </reaction>
</comment>
<evidence type="ECO:0000256" key="2">
    <source>
        <dbReference type="ARBA" id="ARBA00004870"/>
    </source>
</evidence>
<comment type="pathway">
    <text evidence="2 13">Glycolipid biosynthesis; lipid IV(A) biosynthesis; lipid IV(A) from (3R)-3-hydroxytetradecanoyl-[acyl-carrier-protein] and UDP-N-acetyl-alpha-D-glucosamine: step 6/6.</text>
</comment>
<dbReference type="GO" id="GO:0009244">
    <property type="term" value="P:lipopolysaccharide core region biosynthetic process"/>
    <property type="evidence" value="ECO:0007669"/>
    <property type="project" value="TreeGrafter"/>
</dbReference>
<dbReference type="Proteomes" id="UP000198988">
    <property type="component" value="Unassembled WGS sequence"/>
</dbReference>
<reference evidence="17 18" key="1">
    <citation type="submission" date="2016-06" db="EMBL/GenBank/DDBJ databases">
        <authorList>
            <person name="Petersen J."/>
            <person name="Sayavedra L."/>
        </authorList>
    </citation>
    <scope>NUCLEOTIDE SEQUENCE [LARGE SCALE GENOMIC DNA]</scope>
    <source>
        <strain evidence="18">BazSymA</strain>
        <strain evidence="17">BazSymB</strain>
    </source>
</reference>
<evidence type="ECO:0000313" key="18">
    <source>
        <dbReference type="Proteomes" id="UP000198988"/>
    </source>
</evidence>
<comment type="similarity">
    <text evidence="13">Belongs to the LpxK family.</text>
</comment>
<dbReference type="EMBL" id="CDSC02000250">
    <property type="protein sequence ID" value="SEH83475.1"/>
    <property type="molecule type" value="Genomic_DNA"/>
</dbReference>
<dbReference type="HAMAP" id="MF_00409">
    <property type="entry name" value="LpxK"/>
    <property type="match status" value="1"/>
</dbReference>
<comment type="function">
    <text evidence="1 13">Transfers the gamma-phosphate of ATP to the 4'-position of a tetraacyldisaccharide 1-phosphate intermediate (termed DS-1-P) to form tetraacyldisaccharide 1,4'-bis-phosphate (lipid IVA).</text>
</comment>
<evidence type="ECO:0000256" key="9">
    <source>
        <dbReference type="ARBA" id="ARBA00022777"/>
    </source>
</evidence>
<evidence type="ECO:0000256" key="12">
    <source>
        <dbReference type="ARBA" id="ARBA00029757"/>
    </source>
</evidence>
<dbReference type="Pfam" id="PF02606">
    <property type="entry name" value="LpxK"/>
    <property type="match status" value="1"/>
</dbReference>
<dbReference type="GO" id="GO:0009245">
    <property type="term" value="P:lipid A biosynthetic process"/>
    <property type="evidence" value="ECO:0007669"/>
    <property type="project" value="UniProtKB-UniRule"/>
</dbReference>
<dbReference type="EMBL" id="CVUD02000167">
    <property type="protein sequence ID" value="SEH84232.1"/>
    <property type="molecule type" value="Genomic_DNA"/>
</dbReference>
<keyword evidence="11 13" id="KW-0443">Lipid metabolism</keyword>
<keyword evidence="14" id="KW-0812">Transmembrane</keyword>
<evidence type="ECO:0000256" key="11">
    <source>
        <dbReference type="ARBA" id="ARBA00023098"/>
    </source>
</evidence>
<dbReference type="NCBIfam" id="TIGR00682">
    <property type="entry name" value="lpxK"/>
    <property type="match status" value="1"/>
</dbReference>
<evidence type="ECO:0000256" key="13">
    <source>
        <dbReference type="HAMAP-Rule" id="MF_00409"/>
    </source>
</evidence>
<evidence type="ECO:0000256" key="8">
    <source>
        <dbReference type="ARBA" id="ARBA00022741"/>
    </source>
</evidence>
<feature type="binding site" evidence="13">
    <location>
        <begin position="53"/>
        <end position="60"/>
    </location>
    <ligand>
        <name>ATP</name>
        <dbReference type="ChEBI" id="CHEBI:30616"/>
    </ligand>
</feature>
<keyword evidence="8 13" id="KW-0547">Nucleotide-binding</keyword>
<dbReference type="GO" id="GO:0009029">
    <property type="term" value="F:lipid-A 4'-kinase activity"/>
    <property type="evidence" value="ECO:0007669"/>
    <property type="project" value="UniProtKB-UniRule"/>
</dbReference>
<dbReference type="PANTHER" id="PTHR42724">
    <property type="entry name" value="TETRAACYLDISACCHARIDE 4'-KINASE"/>
    <property type="match status" value="1"/>
</dbReference>
<dbReference type="Gene3D" id="3.40.50.300">
    <property type="entry name" value="P-loop containing nucleotide triphosphate hydrolases"/>
    <property type="match status" value="1"/>
</dbReference>